<dbReference type="Proteomes" id="UP000076722">
    <property type="component" value="Unassembled WGS sequence"/>
</dbReference>
<evidence type="ECO:0000313" key="3">
    <source>
        <dbReference type="Proteomes" id="UP000076722"/>
    </source>
</evidence>
<evidence type="ECO:0000313" key="2">
    <source>
        <dbReference type="EMBL" id="KZS88389.1"/>
    </source>
</evidence>
<sequence length="325" mass="35857">MNLNGSASHVFSVQLRDVDPMFDEDPFWEEVETDTPILERMLEPWRTRGPGRRQIVQSKSKAYSEYPPAASSKPTPTGDPPPSSGLLSRPIVLTDHDIVDCRLVGTVDHVEYGHLVDPEAGAKVPAARLLFTFRFIPGDGLRFKSAKITLEFLPQAADPLVIPPLNAPLQKWPPVLVRVEPRHTFSQHSRMPVTTTYHGNFTLGYSGISAGGGVDKKATVIYKDKLQIFGSGVGTSKAEFELLENRETKSGLVDEFFSSVVLQHGGPFMVGVSIRVKVTGGNIFRRLMAQFYPIPGIGPLQFDGKTNTGILPFQFTRHPPSHSRN</sequence>
<proteinExistence type="predicted"/>
<keyword evidence="3" id="KW-1185">Reference proteome</keyword>
<protein>
    <submittedName>
        <fullName evidence="2">Uncharacterized protein</fullName>
    </submittedName>
</protein>
<evidence type="ECO:0000256" key="1">
    <source>
        <dbReference type="SAM" id="MobiDB-lite"/>
    </source>
</evidence>
<organism evidence="2 3">
    <name type="scientific">Sistotremastrum niveocremeum HHB9708</name>
    <dbReference type="NCBI Taxonomy" id="1314777"/>
    <lineage>
        <taxon>Eukaryota</taxon>
        <taxon>Fungi</taxon>
        <taxon>Dikarya</taxon>
        <taxon>Basidiomycota</taxon>
        <taxon>Agaricomycotina</taxon>
        <taxon>Agaricomycetes</taxon>
        <taxon>Sistotremastrales</taxon>
        <taxon>Sistotremastraceae</taxon>
        <taxon>Sertulicium</taxon>
        <taxon>Sertulicium niveocremeum</taxon>
    </lineage>
</organism>
<dbReference type="AlphaFoldDB" id="A0A164P5Q1"/>
<dbReference type="EMBL" id="KV419437">
    <property type="protein sequence ID" value="KZS88389.1"/>
    <property type="molecule type" value="Genomic_DNA"/>
</dbReference>
<name>A0A164P5Q1_9AGAM</name>
<gene>
    <name evidence="2" type="ORF">SISNIDRAFT_459854</name>
</gene>
<feature type="region of interest" description="Disordered" evidence="1">
    <location>
        <begin position="49"/>
        <end position="87"/>
    </location>
</feature>
<accession>A0A164P5Q1</accession>
<reference evidence="2 3" key="1">
    <citation type="journal article" date="2016" name="Mol. Biol. Evol.">
        <title>Comparative Genomics of Early-Diverging Mushroom-Forming Fungi Provides Insights into the Origins of Lignocellulose Decay Capabilities.</title>
        <authorList>
            <person name="Nagy L.G."/>
            <person name="Riley R."/>
            <person name="Tritt A."/>
            <person name="Adam C."/>
            <person name="Daum C."/>
            <person name="Floudas D."/>
            <person name="Sun H."/>
            <person name="Yadav J.S."/>
            <person name="Pangilinan J."/>
            <person name="Larsson K.H."/>
            <person name="Matsuura K."/>
            <person name="Barry K."/>
            <person name="Labutti K."/>
            <person name="Kuo R."/>
            <person name="Ohm R.A."/>
            <person name="Bhattacharya S.S."/>
            <person name="Shirouzu T."/>
            <person name="Yoshinaga Y."/>
            <person name="Martin F.M."/>
            <person name="Grigoriev I.V."/>
            <person name="Hibbett D.S."/>
        </authorList>
    </citation>
    <scope>NUCLEOTIDE SEQUENCE [LARGE SCALE GENOMIC DNA]</scope>
    <source>
        <strain evidence="2 3">HHB9708</strain>
    </source>
</reference>